<dbReference type="InterPro" id="IPR010982">
    <property type="entry name" value="Lambda_DNA-bd_dom_sf"/>
</dbReference>
<name>A0A7W3LVR2_ACTNM</name>
<dbReference type="PANTHER" id="PTHR35010">
    <property type="entry name" value="BLL4672 PROTEIN-RELATED"/>
    <property type="match status" value="1"/>
</dbReference>
<evidence type="ECO:0000259" key="1">
    <source>
        <dbReference type="PROSITE" id="PS50943"/>
    </source>
</evidence>
<dbReference type="RefSeq" id="WP_182847224.1">
    <property type="nucleotide sequence ID" value="NZ_BAAALP010000076.1"/>
</dbReference>
<protein>
    <submittedName>
        <fullName evidence="2">Transcriptional regulator with XRE-family HTH domain</fullName>
    </submittedName>
</protein>
<dbReference type="CDD" id="cd00093">
    <property type="entry name" value="HTH_XRE"/>
    <property type="match status" value="1"/>
</dbReference>
<dbReference type="Proteomes" id="UP000572680">
    <property type="component" value="Unassembled WGS sequence"/>
</dbReference>
<reference evidence="2 3" key="1">
    <citation type="submission" date="2020-08" db="EMBL/GenBank/DDBJ databases">
        <title>Genomic Encyclopedia of Type Strains, Phase IV (KMG-IV): sequencing the most valuable type-strain genomes for metagenomic binning, comparative biology and taxonomic classification.</title>
        <authorList>
            <person name="Goeker M."/>
        </authorList>
    </citation>
    <scope>NUCLEOTIDE SEQUENCE [LARGE SCALE GENOMIC DNA]</scope>
    <source>
        <strain evidence="2 3">DSM 44197</strain>
    </source>
</reference>
<proteinExistence type="predicted"/>
<dbReference type="Gene3D" id="3.30.450.180">
    <property type="match status" value="1"/>
</dbReference>
<dbReference type="Pfam" id="PF13560">
    <property type="entry name" value="HTH_31"/>
    <property type="match status" value="1"/>
</dbReference>
<dbReference type="GO" id="GO:0003677">
    <property type="term" value="F:DNA binding"/>
    <property type="evidence" value="ECO:0007669"/>
    <property type="project" value="InterPro"/>
</dbReference>
<gene>
    <name evidence="2" type="ORF">HNR61_006878</name>
</gene>
<keyword evidence="3" id="KW-1185">Reference proteome</keyword>
<dbReference type="InterPro" id="IPR041413">
    <property type="entry name" value="MLTR_LBD"/>
</dbReference>
<feature type="domain" description="HTH cro/C1-type" evidence="1">
    <location>
        <begin position="36"/>
        <end position="83"/>
    </location>
</feature>
<dbReference type="SUPFAM" id="SSF47413">
    <property type="entry name" value="lambda repressor-like DNA-binding domains"/>
    <property type="match status" value="1"/>
</dbReference>
<evidence type="ECO:0000313" key="3">
    <source>
        <dbReference type="Proteomes" id="UP000572680"/>
    </source>
</evidence>
<dbReference type="AlphaFoldDB" id="A0A7W3LVR2"/>
<dbReference type="Pfam" id="PF17765">
    <property type="entry name" value="MLTR_LBD"/>
    <property type="match status" value="1"/>
</dbReference>
<sequence length="281" mass="32011">MDVRAELSQFLKSRRARLRPEDVGLVRYGERRRVPGLRREELAQLAGISITHYTRLEQGQRQHVSAQTLDAIADALRLTGDERAHLHHLVRPARPGGAAGSPAVREGVRDLLDSLEIVPAVVTGHRTELLAWNPLISALVGGIERLPPERRTMSHWVFFDEDARRVLGDTWEEHARNNVAFLRTAAVRRPGDERLRGHLAVMRVQSREFEDLWREHEVREWSSGEMRIHHPLVGPLELRIERLHFPADPDVSGIDMWPARSGSPSQAALRRLAARLRRPDS</sequence>
<comment type="caution">
    <text evidence="2">The sequence shown here is derived from an EMBL/GenBank/DDBJ whole genome shotgun (WGS) entry which is preliminary data.</text>
</comment>
<organism evidence="2 3">
    <name type="scientific">Actinomadura namibiensis</name>
    <dbReference type="NCBI Taxonomy" id="182080"/>
    <lineage>
        <taxon>Bacteria</taxon>
        <taxon>Bacillati</taxon>
        <taxon>Actinomycetota</taxon>
        <taxon>Actinomycetes</taxon>
        <taxon>Streptosporangiales</taxon>
        <taxon>Thermomonosporaceae</taxon>
        <taxon>Actinomadura</taxon>
    </lineage>
</organism>
<dbReference type="SMART" id="SM00530">
    <property type="entry name" value="HTH_XRE"/>
    <property type="match status" value="1"/>
</dbReference>
<dbReference type="PANTHER" id="PTHR35010:SF2">
    <property type="entry name" value="BLL4672 PROTEIN"/>
    <property type="match status" value="1"/>
</dbReference>
<dbReference type="EMBL" id="JACJIA010000011">
    <property type="protein sequence ID" value="MBA8955204.1"/>
    <property type="molecule type" value="Genomic_DNA"/>
</dbReference>
<dbReference type="Gene3D" id="1.10.260.40">
    <property type="entry name" value="lambda repressor-like DNA-binding domains"/>
    <property type="match status" value="1"/>
</dbReference>
<dbReference type="PROSITE" id="PS50943">
    <property type="entry name" value="HTH_CROC1"/>
    <property type="match status" value="1"/>
</dbReference>
<accession>A0A7W3LVR2</accession>
<evidence type="ECO:0000313" key="2">
    <source>
        <dbReference type="EMBL" id="MBA8955204.1"/>
    </source>
</evidence>
<dbReference type="InterPro" id="IPR001387">
    <property type="entry name" value="Cro/C1-type_HTH"/>
</dbReference>